<evidence type="ECO:0000313" key="3">
    <source>
        <dbReference type="Proteomes" id="UP001634393"/>
    </source>
</evidence>
<gene>
    <name evidence="2" type="ORF">ACJIZ3_022403</name>
</gene>
<dbReference type="EMBL" id="JBJXBP010000003">
    <property type="protein sequence ID" value="KAL3837812.1"/>
    <property type="molecule type" value="Genomic_DNA"/>
</dbReference>
<keyword evidence="1" id="KW-0175">Coiled coil</keyword>
<feature type="coiled-coil region" evidence="1">
    <location>
        <begin position="56"/>
        <end position="111"/>
    </location>
</feature>
<organism evidence="2 3">
    <name type="scientific">Penstemon smallii</name>
    <dbReference type="NCBI Taxonomy" id="265156"/>
    <lineage>
        <taxon>Eukaryota</taxon>
        <taxon>Viridiplantae</taxon>
        <taxon>Streptophyta</taxon>
        <taxon>Embryophyta</taxon>
        <taxon>Tracheophyta</taxon>
        <taxon>Spermatophyta</taxon>
        <taxon>Magnoliopsida</taxon>
        <taxon>eudicotyledons</taxon>
        <taxon>Gunneridae</taxon>
        <taxon>Pentapetalae</taxon>
        <taxon>asterids</taxon>
        <taxon>lamiids</taxon>
        <taxon>Lamiales</taxon>
        <taxon>Plantaginaceae</taxon>
        <taxon>Cheloneae</taxon>
        <taxon>Penstemon</taxon>
    </lineage>
</organism>
<evidence type="ECO:0000313" key="2">
    <source>
        <dbReference type="EMBL" id="KAL3837812.1"/>
    </source>
</evidence>
<proteinExistence type="predicted"/>
<keyword evidence="3" id="KW-1185">Reference proteome</keyword>
<evidence type="ECO:0000256" key="1">
    <source>
        <dbReference type="SAM" id="Coils"/>
    </source>
</evidence>
<name>A0ABD3TL35_9LAMI</name>
<comment type="caution">
    <text evidence="2">The sequence shown here is derived from an EMBL/GenBank/DDBJ whole genome shotgun (WGS) entry which is preliminary data.</text>
</comment>
<protein>
    <submittedName>
        <fullName evidence="2">Uncharacterized protein</fullName>
    </submittedName>
</protein>
<dbReference type="Proteomes" id="UP001634393">
    <property type="component" value="Unassembled WGS sequence"/>
</dbReference>
<sequence length="149" mass="17494">MEQNIMADSAPRSIVYHRGSMSSSVYTPPDEQLRGSYPNWVVHQLEQDRDYYYELSQNLNANALESEQKIKELEQEVRDLHSEYERLCAVEDQNRSRYRELKRKLRELINDLSGSSTGVEEQRILRNRLRELANEFEVLGMEIALVSSL</sequence>
<dbReference type="AlphaFoldDB" id="A0ABD3TL35"/>
<reference evidence="2 3" key="1">
    <citation type="submission" date="2024-12" db="EMBL/GenBank/DDBJ databases">
        <title>The unique morphological basis and parallel evolutionary history of personate flowers in Penstemon.</title>
        <authorList>
            <person name="Depatie T.H."/>
            <person name="Wessinger C.A."/>
        </authorList>
    </citation>
    <scope>NUCLEOTIDE SEQUENCE [LARGE SCALE GENOMIC DNA]</scope>
    <source>
        <strain evidence="2">WTNN_2</strain>
        <tissue evidence="2">Leaf</tissue>
    </source>
</reference>
<accession>A0ABD3TL35</accession>